<evidence type="ECO:0000259" key="2">
    <source>
        <dbReference type="SMART" id="SM00382"/>
    </source>
</evidence>
<dbReference type="SMART" id="SM00382">
    <property type="entry name" value="AAA"/>
    <property type="match status" value="1"/>
</dbReference>
<dbReference type="AlphaFoldDB" id="H8FTV9"/>
<protein>
    <recommendedName>
        <fullName evidence="2">AAA+ ATPase domain-containing protein</fullName>
    </recommendedName>
</protein>
<dbReference type="InterPro" id="IPR003593">
    <property type="entry name" value="AAA+_ATPase"/>
</dbReference>
<dbReference type="eggNOG" id="COG3598">
    <property type="taxonomic scope" value="Bacteria"/>
</dbReference>
<dbReference type="Pfam" id="PF13481">
    <property type="entry name" value="AAA_25"/>
    <property type="match status" value="1"/>
</dbReference>
<dbReference type="Gene3D" id="3.40.50.300">
    <property type="entry name" value="P-loop containing nucleotide triphosphate hydrolases"/>
    <property type="match status" value="1"/>
</dbReference>
<reference evidence="3 4" key="1">
    <citation type="journal article" date="2012" name="J. Bacteriol.">
        <title>Draft Genome Sequence of the Purple Photosynthetic Bacterium Phaeospirillum molischianum DSM120, a Particularly Versatile Bacterium.</title>
        <authorList>
            <person name="Duquesne K."/>
            <person name="Prima V."/>
            <person name="Ji B."/>
            <person name="Rouy Z."/>
            <person name="Medigue C."/>
            <person name="Talla E."/>
            <person name="Sturgis J.N."/>
        </authorList>
    </citation>
    <scope>NUCLEOTIDE SEQUENCE [LARGE SCALE GENOMIC DNA]</scope>
    <source>
        <strain evidence="4">DSM120</strain>
    </source>
</reference>
<feature type="region of interest" description="Disordered" evidence="1">
    <location>
        <begin position="1"/>
        <end position="35"/>
    </location>
</feature>
<dbReference type="InterPro" id="IPR027417">
    <property type="entry name" value="P-loop_NTPase"/>
</dbReference>
<feature type="region of interest" description="Disordered" evidence="1">
    <location>
        <begin position="393"/>
        <end position="444"/>
    </location>
</feature>
<evidence type="ECO:0000313" key="3">
    <source>
        <dbReference type="EMBL" id="CCG41816.1"/>
    </source>
</evidence>
<dbReference type="InterPro" id="IPR038724">
    <property type="entry name" value="RepA"/>
</dbReference>
<name>H8FTV9_MAGML</name>
<dbReference type="SUPFAM" id="SSF52540">
    <property type="entry name" value="P-loop containing nucleoside triphosphate hydrolases"/>
    <property type="match status" value="1"/>
</dbReference>
<proteinExistence type="predicted"/>
<dbReference type="CDD" id="cd01125">
    <property type="entry name" value="RepA_RSF1010_like"/>
    <property type="match status" value="1"/>
</dbReference>
<feature type="compositionally biased region" description="Pro residues" evidence="1">
    <location>
        <begin position="421"/>
        <end position="430"/>
    </location>
</feature>
<organism evidence="3 4">
    <name type="scientific">Magnetospirillum molischianum DSM 120</name>
    <dbReference type="NCBI Taxonomy" id="1150626"/>
    <lineage>
        <taxon>Bacteria</taxon>
        <taxon>Pseudomonadati</taxon>
        <taxon>Pseudomonadota</taxon>
        <taxon>Alphaproteobacteria</taxon>
        <taxon>Rhodospirillales</taxon>
        <taxon>Rhodospirillaceae</taxon>
        <taxon>Magnetospirillum</taxon>
    </lineage>
</organism>
<dbReference type="Proteomes" id="UP000004169">
    <property type="component" value="Unassembled WGS sequence"/>
</dbReference>
<evidence type="ECO:0000313" key="4">
    <source>
        <dbReference type="Proteomes" id="UP000004169"/>
    </source>
</evidence>
<sequence length="444" mass="47321">MTSAIPLEEAERLARQQTTPPPPVEDGPPWEAEAPSAPRLLPTLRYVDIEASIGTADFVEGLLIDGGLSLAFGASNSGKTFLVTDMGLHVALGWPWHGREVEAGGVLYVAGEGGSGIKNRIAAFRSHHGAAAAGEMVPFAVVPATIDLCDPTADTGALIATIRAMTEAFGMPVRLVIVDTVSRAMAGGDENASGDMGALVRNLDRVREETGVHILLVHHSGKDTARGARGHSLLRAAVDTEIEVSRDEEAGVSVAKVTKQRDLPVAGELSFRLEVVELGTNRRGKKVTSCVVVAADTVPTRKPASLSPGQKLALDQLKNSLADHGQTYRDNRDIPPVPVVVAKTWREQLKRAGVTDRDNPENERKQFRRHVEALMSKGFIRMLDDLVWLAGQSGTERDNGTSVRAGTGTDRDTLSGGCPVRPVPPRPAVGPVPVSEEPSDWELA</sequence>
<accession>H8FTV9</accession>
<comment type="caution">
    <text evidence="3">The sequence shown here is derived from an EMBL/GenBank/DDBJ whole genome shotgun (WGS) entry which is preliminary data.</text>
</comment>
<feature type="domain" description="AAA+ ATPase" evidence="2">
    <location>
        <begin position="65"/>
        <end position="248"/>
    </location>
</feature>
<dbReference type="RefSeq" id="WP_002729231.1">
    <property type="nucleotide sequence ID" value="NZ_CAHP01000022.1"/>
</dbReference>
<keyword evidence="4" id="KW-1185">Reference proteome</keyword>
<dbReference type="STRING" id="1150626.PHAMO_290104"/>
<gene>
    <name evidence="3" type="ORF">PHAMO_290104</name>
</gene>
<dbReference type="EMBL" id="CAHP01000022">
    <property type="protein sequence ID" value="CCG41816.1"/>
    <property type="molecule type" value="Genomic_DNA"/>
</dbReference>
<evidence type="ECO:0000256" key="1">
    <source>
        <dbReference type="SAM" id="MobiDB-lite"/>
    </source>
</evidence>